<proteinExistence type="predicted"/>
<accession>A0A7R8UR27</accession>
<reference evidence="1 2" key="1">
    <citation type="submission" date="2020-11" db="EMBL/GenBank/DDBJ databases">
        <authorList>
            <person name="Wallbank WR R."/>
            <person name="Pardo Diaz C."/>
            <person name="Kozak K."/>
            <person name="Martin S."/>
            <person name="Jiggins C."/>
            <person name="Moest M."/>
            <person name="Warren A I."/>
            <person name="Generalovic N T."/>
            <person name="Byers J.R.P. K."/>
            <person name="Montejo-Kovacevich G."/>
            <person name="Yen C E."/>
        </authorList>
    </citation>
    <scope>NUCLEOTIDE SEQUENCE [LARGE SCALE GENOMIC DNA]</scope>
</reference>
<organism evidence="1 2">
    <name type="scientific">Hermetia illucens</name>
    <name type="common">Black soldier fly</name>
    <dbReference type="NCBI Taxonomy" id="343691"/>
    <lineage>
        <taxon>Eukaryota</taxon>
        <taxon>Metazoa</taxon>
        <taxon>Ecdysozoa</taxon>
        <taxon>Arthropoda</taxon>
        <taxon>Hexapoda</taxon>
        <taxon>Insecta</taxon>
        <taxon>Pterygota</taxon>
        <taxon>Neoptera</taxon>
        <taxon>Endopterygota</taxon>
        <taxon>Diptera</taxon>
        <taxon>Brachycera</taxon>
        <taxon>Stratiomyomorpha</taxon>
        <taxon>Stratiomyidae</taxon>
        <taxon>Hermetiinae</taxon>
        <taxon>Hermetia</taxon>
    </lineage>
</organism>
<keyword evidence="2" id="KW-1185">Reference proteome</keyword>
<dbReference type="EMBL" id="LR899011">
    <property type="protein sequence ID" value="CAD7085467.1"/>
    <property type="molecule type" value="Genomic_DNA"/>
</dbReference>
<name>A0A7R8UR27_HERIL</name>
<evidence type="ECO:0000313" key="2">
    <source>
        <dbReference type="Proteomes" id="UP000594454"/>
    </source>
</evidence>
<dbReference type="InParanoid" id="A0A7R8UR27"/>
<sequence>MWTLRLSILGKSLRQTQGTFPKEQNARSGLVFSCIGFEIFTVFELQPAYCEKLVSRAFSKYNGNFHLEVILSTYFGFRSEGRENSVKDLICCVSQRKGI</sequence>
<dbReference type="Proteomes" id="UP000594454">
    <property type="component" value="Chromosome 3"/>
</dbReference>
<evidence type="ECO:0000313" key="1">
    <source>
        <dbReference type="EMBL" id="CAD7085467.1"/>
    </source>
</evidence>
<protein>
    <submittedName>
        <fullName evidence="1">Uncharacterized protein</fullName>
    </submittedName>
</protein>
<gene>
    <name evidence="1" type="ORF">HERILL_LOCUS8306</name>
</gene>
<dbReference type="AlphaFoldDB" id="A0A7R8UR27"/>